<dbReference type="AlphaFoldDB" id="A0A552IVI8"/>
<protein>
    <submittedName>
        <fullName evidence="1">Uma2 family endonuclease</fullName>
    </submittedName>
</protein>
<sequence length="37" mass="4277">MVQAPIEPQLFYPDSDGKPMADNTVQYRWIVRLVANL</sequence>
<keyword evidence="1" id="KW-0255">Endonuclease</keyword>
<accession>A0A552IVI8</accession>
<keyword evidence="1" id="KW-0378">Hydrolase</keyword>
<dbReference type="EMBL" id="SFAV01000162">
    <property type="protein sequence ID" value="TRU87515.1"/>
    <property type="molecule type" value="Genomic_DNA"/>
</dbReference>
<gene>
    <name evidence="1" type="ORF">EWV54_12455</name>
</gene>
<evidence type="ECO:0000313" key="2">
    <source>
        <dbReference type="Proteomes" id="UP000319191"/>
    </source>
</evidence>
<evidence type="ECO:0000313" key="1">
    <source>
        <dbReference type="EMBL" id="TRU87515.1"/>
    </source>
</evidence>
<comment type="caution">
    <text evidence="1">The sequence shown here is derived from an EMBL/GenBank/DDBJ whole genome shotgun (WGS) entry which is preliminary data.</text>
</comment>
<reference evidence="1 2" key="1">
    <citation type="submission" date="2019-01" db="EMBL/GenBank/DDBJ databases">
        <title>Coherence of Microcystis species and biogeography revealed through population genomics.</title>
        <authorList>
            <person name="Perez-Carrascal O.M."/>
            <person name="Terrat Y."/>
            <person name="Giani A."/>
            <person name="Fortin N."/>
            <person name="Tromas N."/>
            <person name="Shapiro B.J."/>
        </authorList>
    </citation>
    <scope>NUCLEOTIDE SEQUENCE [LARGE SCALE GENOMIC DNA]</scope>
    <source>
        <strain evidence="1">Mn_MB_F_20050700_S1D</strain>
    </source>
</reference>
<keyword evidence="1" id="KW-0540">Nuclease</keyword>
<feature type="non-terminal residue" evidence="1">
    <location>
        <position position="37"/>
    </location>
</feature>
<dbReference type="GO" id="GO:0004519">
    <property type="term" value="F:endonuclease activity"/>
    <property type="evidence" value="ECO:0007669"/>
    <property type="project" value="UniProtKB-KW"/>
</dbReference>
<name>A0A552IVI8_9CHRO</name>
<organism evidence="1 2">
    <name type="scientific">Microcystis novacekii Mn_MB_F_20050700_S1D</name>
    <dbReference type="NCBI Taxonomy" id="2486266"/>
    <lineage>
        <taxon>Bacteria</taxon>
        <taxon>Bacillati</taxon>
        <taxon>Cyanobacteriota</taxon>
        <taxon>Cyanophyceae</taxon>
        <taxon>Oscillatoriophycideae</taxon>
        <taxon>Chroococcales</taxon>
        <taxon>Microcystaceae</taxon>
        <taxon>Microcystis</taxon>
    </lineage>
</organism>
<dbReference type="Proteomes" id="UP000319191">
    <property type="component" value="Unassembled WGS sequence"/>
</dbReference>
<proteinExistence type="predicted"/>